<reference evidence="2" key="1">
    <citation type="submission" date="2020-08" db="EMBL/GenBank/DDBJ databases">
        <title>Genome public.</title>
        <authorList>
            <person name="Liu C."/>
            <person name="Sun Q."/>
        </authorList>
    </citation>
    <scope>NUCLEOTIDE SEQUENCE</scope>
    <source>
        <strain evidence="2">BX1005</strain>
    </source>
</reference>
<sequence length="86" mass="9427">MAELMNIGFGNLVHTDKIIAIVTPDSAPAKRLVQRAKQEEQIVDATQGRKTRSILVMEPDKIVLSALGTDTLAGRFHELAGSREEK</sequence>
<evidence type="ECO:0000313" key="2">
    <source>
        <dbReference type="EMBL" id="MBC5713684.1"/>
    </source>
</evidence>
<comment type="caution">
    <text evidence="2">The sequence shown here is derived from an EMBL/GenBank/DDBJ whole genome shotgun (WGS) entry which is preliminary data.</text>
</comment>
<dbReference type="Proteomes" id="UP000606720">
    <property type="component" value="Unassembled WGS sequence"/>
</dbReference>
<dbReference type="RefSeq" id="WP_178051627.1">
    <property type="nucleotide sequence ID" value="NZ_JACOPH010000003.1"/>
</dbReference>
<dbReference type="PANTHER" id="PTHR38449:SF1">
    <property type="entry name" value="REGULATORY PROTEIN SSL2874-RELATED"/>
    <property type="match status" value="1"/>
</dbReference>
<protein>
    <recommendedName>
        <fullName evidence="1">Putative regulatory protein H8S17_05565</fullName>
    </recommendedName>
</protein>
<dbReference type="AlphaFoldDB" id="A0A923LMM6"/>
<dbReference type="NCBIfam" id="NF003315">
    <property type="entry name" value="PRK04323.1"/>
    <property type="match status" value="1"/>
</dbReference>
<keyword evidence="3" id="KW-1185">Reference proteome</keyword>
<gene>
    <name evidence="2" type="ORF">H8S17_05565</name>
</gene>
<dbReference type="Pfam" id="PF04025">
    <property type="entry name" value="RemA-like"/>
    <property type="match status" value="1"/>
</dbReference>
<organism evidence="2 3">
    <name type="scientific">Roseburia zhanii</name>
    <dbReference type="NCBI Taxonomy" id="2763064"/>
    <lineage>
        <taxon>Bacteria</taxon>
        <taxon>Bacillati</taxon>
        <taxon>Bacillota</taxon>
        <taxon>Clostridia</taxon>
        <taxon>Lachnospirales</taxon>
        <taxon>Lachnospiraceae</taxon>
        <taxon>Roseburia</taxon>
    </lineage>
</organism>
<proteinExistence type="inferred from homology"/>
<evidence type="ECO:0000256" key="1">
    <source>
        <dbReference type="HAMAP-Rule" id="MF_01503"/>
    </source>
</evidence>
<dbReference type="EMBL" id="JACOPH010000003">
    <property type="protein sequence ID" value="MBC5713684.1"/>
    <property type="molecule type" value="Genomic_DNA"/>
</dbReference>
<comment type="similarity">
    <text evidence="1">Belongs to the RemA family.</text>
</comment>
<evidence type="ECO:0000313" key="3">
    <source>
        <dbReference type="Proteomes" id="UP000606720"/>
    </source>
</evidence>
<dbReference type="HAMAP" id="MF_01503">
    <property type="entry name" value="RemA"/>
    <property type="match status" value="1"/>
</dbReference>
<name>A0A923LMM6_9FIRM</name>
<accession>A0A923LMM6</accession>
<dbReference type="PANTHER" id="PTHR38449">
    <property type="entry name" value="REGULATORY PROTEIN TM_1690-RELATED"/>
    <property type="match status" value="1"/>
</dbReference>
<dbReference type="InterPro" id="IPR007169">
    <property type="entry name" value="RemA-like"/>
</dbReference>